<dbReference type="EMBL" id="JAANBB010000825">
    <property type="protein sequence ID" value="KAF7533497.1"/>
    <property type="molecule type" value="Genomic_DNA"/>
</dbReference>
<accession>A0A9P5L866</accession>
<evidence type="ECO:0000313" key="1">
    <source>
        <dbReference type="EMBL" id="KAF7533497.1"/>
    </source>
</evidence>
<gene>
    <name evidence="1" type="ORF">G7Z17_g13507</name>
</gene>
<organism evidence="1 2">
    <name type="scientific">Cylindrodendrum hubeiense</name>
    <dbReference type="NCBI Taxonomy" id="595255"/>
    <lineage>
        <taxon>Eukaryota</taxon>
        <taxon>Fungi</taxon>
        <taxon>Dikarya</taxon>
        <taxon>Ascomycota</taxon>
        <taxon>Pezizomycotina</taxon>
        <taxon>Sordariomycetes</taxon>
        <taxon>Hypocreomycetidae</taxon>
        <taxon>Hypocreales</taxon>
        <taxon>Nectriaceae</taxon>
        <taxon>Cylindrodendrum</taxon>
    </lineage>
</organism>
<protein>
    <submittedName>
        <fullName evidence="1">Uncharacterized protein</fullName>
    </submittedName>
</protein>
<name>A0A9P5L866_9HYPO</name>
<keyword evidence="2" id="KW-1185">Reference proteome</keyword>
<evidence type="ECO:0000313" key="2">
    <source>
        <dbReference type="Proteomes" id="UP000722485"/>
    </source>
</evidence>
<proteinExistence type="predicted"/>
<dbReference type="AlphaFoldDB" id="A0A9P5L866"/>
<reference evidence="1" key="1">
    <citation type="submission" date="2020-03" db="EMBL/GenBank/DDBJ databases">
        <title>Draft Genome Sequence of Cylindrodendrum hubeiense.</title>
        <authorList>
            <person name="Buettner E."/>
            <person name="Kellner H."/>
        </authorList>
    </citation>
    <scope>NUCLEOTIDE SEQUENCE</scope>
    <source>
        <strain evidence="1">IHI 201604</strain>
    </source>
</reference>
<sequence>MPMTKRGPWLAAGLEGVEMSSFGRGLVLEMDCGGGGGSGSSEVQAQAAPVSRVTELASHTLQRLQYVPLPPSLPPHRLLPAGDAKRASMPQVGAWYFRRQHAGPTTLAPLDLQVLPSRC</sequence>
<dbReference type="Proteomes" id="UP000722485">
    <property type="component" value="Unassembled WGS sequence"/>
</dbReference>
<comment type="caution">
    <text evidence="1">The sequence shown here is derived from an EMBL/GenBank/DDBJ whole genome shotgun (WGS) entry which is preliminary data.</text>
</comment>